<reference evidence="1 2" key="1">
    <citation type="submission" date="2019-06" db="EMBL/GenBank/DDBJ databases">
        <title>The genome of Shewanella sp. SM1901.</title>
        <authorList>
            <person name="Cha Q."/>
        </authorList>
    </citation>
    <scope>NUCLEOTIDE SEQUENCE [LARGE SCALE GENOMIC DNA]</scope>
    <source>
        <strain evidence="1 2">SM1901</strain>
    </source>
</reference>
<dbReference type="Proteomes" id="UP000319809">
    <property type="component" value="Chromosome"/>
</dbReference>
<proteinExistence type="predicted"/>
<gene>
    <name evidence="1" type="ORF">FH971_16295</name>
</gene>
<accession>A0A4Y5YIF7</accession>
<dbReference type="EMBL" id="CP041036">
    <property type="protein sequence ID" value="QDE32385.1"/>
    <property type="molecule type" value="Genomic_DNA"/>
</dbReference>
<protein>
    <recommendedName>
        <fullName evidence="3">Primosomal replication protein PriB/PriC domain protein</fullName>
    </recommendedName>
</protein>
<evidence type="ECO:0008006" key="3">
    <source>
        <dbReference type="Google" id="ProtNLM"/>
    </source>
</evidence>
<sequence length="67" mass="7616">MSKQTATDMVALYIEAEKDVLAGKSVSINGKMMSTEDLEQIRKGRMEWQRTLSMYTRPRGTTLARFG</sequence>
<keyword evidence="2" id="KW-1185">Reference proteome</keyword>
<evidence type="ECO:0000313" key="1">
    <source>
        <dbReference type="EMBL" id="QDE32385.1"/>
    </source>
</evidence>
<dbReference type="AlphaFoldDB" id="A0A4Y5YIF7"/>
<evidence type="ECO:0000313" key="2">
    <source>
        <dbReference type="Proteomes" id="UP000319809"/>
    </source>
</evidence>
<dbReference type="KEGG" id="spol:FH971_16295"/>
<organism evidence="1 2">
    <name type="scientific">Shewanella polaris</name>
    <dbReference type="NCBI Taxonomy" id="2588449"/>
    <lineage>
        <taxon>Bacteria</taxon>
        <taxon>Pseudomonadati</taxon>
        <taxon>Pseudomonadota</taxon>
        <taxon>Gammaproteobacteria</taxon>
        <taxon>Alteromonadales</taxon>
        <taxon>Shewanellaceae</taxon>
        <taxon>Shewanella</taxon>
    </lineage>
</organism>
<dbReference type="RefSeq" id="WP_140235026.1">
    <property type="nucleotide sequence ID" value="NZ_CP041036.1"/>
</dbReference>
<name>A0A4Y5YIF7_9GAMM</name>